<dbReference type="AlphaFoldDB" id="A0A1F6AC95"/>
<feature type="region of interest" description="Disordered" evidence="4">
    <location>
        <begin position="612"/>
        <end position="650"/>
    </location>
</feature>
<feature type="transmembrane region" description="Helical" evidence="5">
    <location>
        <begin position="123"/>
        <end position="145"/>
    </location>
</feature>
<evidence type="ECO:0000256" key="4">
    <source>
        <dbReference type="SAM" id="MobiDB-lite"/>
    </source>
</evidence>
<dbReference type="InterPro" id="IPR011990">
    <property type="entry name" value="TPR-like_helical_dom_sf"/>
</dbReference>
<feature type="transmembrane region" description="Helical" evidence="5">
    <location>
        <begin position="318"/>
        <end position="351"/>
    </location>
</feature>
<feature type="repeat" description="TPR" evidence="3">
    <location>
        <begin position="554"/>
        <end position="587"/>
    </location>
</feature>
<feature type="transmembrane region" description="Helical" evidence="5">
    <location>
        <begin position="89"/>
        <end position="111"/>
    </location>
</feature>
<dbReference type="Pfam" id="PF13181">
    <property type="entry name" value="TPR_8"/>
    <property type="match status" value="1"/>
</dbReference>
<organism evidence="6 7">
    <name type="scientific">Candidatus Gottesmanbacteria bacterium RIFCSPHIGHO2_02_FULL_40_13</name>
    <dbReference type="NCBI Taxonomy" id="1798384"/>
    <lineage>
        <taxon>Bacteria</taxon>
        <taxon>Candidatus Gottesmaniibacteriota</taxon>
    </lineage>
</organism>
<feature type="transmembrane region" description="Helical" evidence="5">
    <location>
        <begin position="285"/>
        <end position="306"/>
    </location>
</feature>
<accession>A0A1F6AC95</accession>
<dbReference type="Proteomes" id="UP000177092">
    <property type="component" value="Unassembled WGS sequence"/>
</dbReference>
<dbReference type="SMART" id="SM00028">
    <property type="entry name" value="TPR"/>
    <property type="match status" value="2"/>
</dbReference>
<dbReference type="PANTHER" id="PTHR44943:SF8">
    <property type="entry name" value="TPR REPEAT-CONTAINING PROTEIN MJ0263"/>
    <property type="match status" value="1"/>
</dbReference>
<evidence type="ECO:0000313" key="7">
    <source>
        <dbReference type="Proteomes" id="UP000177092"/>
    </source>
</evidence>
<evidence type="ECO:0000256" key="3">
    <source>
        <dbReference type="PROSITE-ProRule" id="PRU00339"/>
    </source>
</evidence>
<keyword evidence="5" id="KW-1133">Transmembrane helix</keyword>
<keyword evidence="5" id="KW-0812">Transmembrane</keyword>
<keyword evidence="5" id="KW-0472">Membrane</keyword>
<feature type="transmembrane region" description="Helical" evidence="5">
    <location>
        <begin position="36"/>
        <end position="54"/>
    </location>
</feature>
<dbReference type="Gene3D" id="1.25.40.10">
    <property type="entry name" value="Tetratricopeptide repeat domain"/>
    <property type="match status" value="1"/>
</dbReference>
<feature type="transmembrane region" description="Helical" evidence="5">
    <location>
        <begin position="157"/>
        <end position="176"/>
    </location>
</feature>
<dbReference type="STRING" id="1798384.A3D03_05100"/>
<reference evidence="6 7" key="1">
    <citation type="journal article" date="2016" name="Nat. Commun.">
        <title>Thousands of microbial genomes shed light on interconnected biogeochemical processes in an aquifer system.</title>
        <authorList>
            <person name="Anantharaman K."/>
            <person name="Brown C.T."/>
            <person name="Hug L.A."/>
            <person name="Sharon I."/>
            <person name="Castelle C.J."/>
            <person name="Probst A.J."/>
            <person name="Thomas B.C."/>
            <person name="Singh A."/>
            <person name="Wilkins M.J."/>
            <person name="Karaoz U."/>
            <person name="Brodie E.L."/>
            <person name="Williams K.H."/>
            <person name="Hubbard S.S."/>
            <person name="Banfield J.F."/>
        </authorList>
    </citation>
    <scope>NUCLEOTIDE SEQUENCE [LARGE SCALE GENOMIC DNA]</scope>
</reference>
<feature type="compositionally biased region" description="Polar residues" evidence="4">
    <location>
        <begin position="629"/>
        <end position="643"/>
    </location>
</feature>
<dbReference type="PROSITE" id="PS50005">
    <property type="entry name" value="TPR"/>
    <property type="match status" value="2"/>
</dbReference>
<dbReference type="InterPro" id="IPR019734">
    <property type="entry name" value="TPR_rpt"/>
</dbReference>
<protein>
    <submittedName>
        <fullName evidence="6">Uncharacterized protein</fullName>
    </submittedName>
</protein>
<feature type="transmembrane region" description="Helical" evidence="5">
    <location>
        <begin position="197"/>
        <end position="221"/>
    </location>
</feature>
<dbReference type="InterPro" id="IPR051685">
    <property type="entry name" value="Ycf3/AcsC/BcsC/TPR_MFPF"/>
</dbReference>
<gene>
    <name evidence="6" type="ORF">A3D03_05100</name>
</gene>
<comment type="caution">
    <text evidence="6">The sequence shown here is derived from an EMBL/GenBank/DDBJ whole genome shotgun (WGS) entry which is preliminary data.</text>
</comment>
<sequence length="650" mass="72504">MPTEKLIKFSTFIFVFLFPLFFLQVVPEFYEYNKMALLALFLAAGFILISAGVITRQKLIVFKDIYFLPFSLLIGFVLASTLFQSPNLAITLTTPLATTTIVEGFLLYLFLTYALDEHEKTTLVQILLIDAVLLSLYLIFLYTGLFPKSIQTPAGSLLSTVSFLIVLGIFPIYCLLKYFVSGDEEKNRIMQSPSWGYLYLFYGGAALVITIAVITASIHLATNQSPILLPLHIGWAIMLETFKNIRTLALGIGPANFVTAFTLSKPLAINSSPVWNIVFTSSSSFLLNLLTEYGLFAGLLYIYIFIKAVKQLFTDANFYAFKIMAVMALFLQIILPTGMVVFTTCVILLAVSGSKKPLFEIDFSSLGLLKFLLIIPSLIIFTVIIYFGGKTYLAEVNFKKSLDALVNNQGTLAYNFQRQAIKLNPFIDRYHNALSQTNLALANALASKKDQTAEDQQNIPRLVQQAIDEARVSINLFRTNVVNWDNLTKTYTNIIGYADGADNFAIQSQQQKITLDPLSPKNRIALGVLYLNLKRYPDAEMLFRQAIYLKPDLANAHFDLAVALRSQEKYDEAYQELQTAASLIPPDSGDMQKIEQELSLFPEEITATGSLKLQKVKSSENPTLEPAESSPSALNLLPSQSLIPTAVREQ</sequence>
<name>A0A1F6AC95_9BACT</name>
<keyword evidence="1" id="KW-0677">Repeat</keyword>
<dbReference type="EMBL" id="MFJN01000010">
    <property type="protein sequence ID" value="OGG22052.1"/>
    <property type="molecule type" value="Genomic_DNA"/>
</dbReference>
<feature type="repeat" description="TPR" evidence="3">
    <location>
        <begin position="520"/>
        <end position="553"/>
    </location>
</feature>
<proteinExistence type="predicted"/>
<evidence type="ECO:0000313" key="6">
    <source>
        <dbReference type="EMBL" id="OGG22052.1"/>
    </source>
</evidence>
<evidence type="ECO:0000256" key="2">
    <source>
        <dbReference type="ARBA" id="ARBA00022803"/>
    </source>
</evidence>
<dbReference type="SUPFAM" id="SSF48452">
    <property type="entry name" value="TPR-like"/>
    <property type="match status" value="1"/>
</dbReference>
<feature type="transmembrane region" description="Helical" evidence="5">
    <location>
        <begin position="371"/>
        <end position="389"/>
    </location>
</feature>
<keyword evidence="2 3" id="KW-0802">TPR repeat</keyword>
<feature type="transmembrane region" description="Helical" evidence="5">
    <location>
        <begin position="12"/>
        <end position="30"/>
    </location>
</feature>
<evidence type="ECO:0000256" key="1">
    <source>
        <dbReference type="ARBA" id="ARBA00022737"/>
    </source>
</evidence>
<feature type="transmembrane region" description="Helical" evidence="5">
    <location>
        <begin position="66"/>
        <end position="83"/>
    </location>
</feature>
<evidence type="ECO:0000256" key="5">
    <source>
        <dbReference type="SAM" id="Phobius"/>
    </source>
</evidence>
<dbReference type="PANTHER" id="PTHR44943">
    <property type="entry name" value="CELLULOSE SYNTHASE OPERON PROTEIN C"/>
    <property type="match status" value="1"/>
</dbReference>